<protein>
    <submittedName>
        <fullName evidence="6">Transcriptional regulator, AraC family protein</fullName>
    </submittedName>
</protein>
<keyword evidence="7" id="KW-1185">Reference proteome</keyword>
<evidence type="ECO:0000313" key="6">
    <source>
        <dbReference type="EMBL" id="EAY27834.1"/>
    </source>
</evidence>
<dbReference type="PANTHER" id="PTHR43280:SF29">
    <property type="entry name" value="ARAC-FAMILY TRANSCRIPTIONAL REGULATOR"/>
    <property type="match status" value="1"/>
</dbReference>
<dbReference type="RefSeq" id="WP_002698823.1">
    <property type="nucleotide sequence ID" value="NZ_AAWS01000020.1"/>
</dbReference>
<dbReference type="Proteomes" id="UP000004095">
    <property type="component" value="Unassembled WGS sequence"/>
</dbReference>
<gene>
    <name evidence="6" type="ORF">M23134_00275</name>
</gene>
<feature type="transmembrane region" description="Helical" evidence="4">
    <location>
        <begin position="210"/>
        <end position="231"/>
    </location>
</feature>
<dbReference type="InterPro" id="IPR009057">
    <property type="entry name" value="Homeodomain-like_sf"/>
</dbReference>
<sequence length="364" mass="41829">MSFSRVLLILFFYTGVLQSVFFAVYLFISKRGNQKANKLLGFLLLALVMRLGKSAYIVSTGHYPDVLVNIGLSGYLLIGALMMFYFRALAQPTFSLRNTDFLQLVPWVVAVCCSSIILYPPNYSGAFKQSIVPFFLWYYRGLHAYLLVYLIINFLWLRRFYQSYKAQKNSSTLDKAKWTWMRSLWAMLALVWLAYTTSHFFSFLKYQNALIIYTSLVFCIGLLALTQPQVFTQTFDKPKYKTSPLTDHTTQAHIASVKALMEEGKVFKDAALTLPKLAEMLDMPAYLLSQVINEHLAKNFADFVNQYRIDEAKKLLIAPAFDHYKIAGIAFESGFNNLSSFNTAFKKNVQQTPSQYRKQYKVTS</sequence>
<dbReference type="SMART" id="SM00342">
    <property type="entry name" value="HTH_ARAC"/>
    <property type="match status" value="1"/>
</dbReference>
<evidence type="ECO:0000313" key="7">
    <source>
        <dbReference type="Proteomes" id="UP000004095"/>
    </source>
</evidence>
<evidence type="ECO:0000256" key="4">
    <source>
        <dbReference type="SAM" id="Phobius"/>
    </source>
</evidence>
<dbReference type="EMBL" id="AAWS01000020">
    <property type="protein sequence ID" value="EAY27834.1"/>
    <property type="molecule type" value="Genomic_DNA"/>
</dbReference>
<keyword evidence="3" id="KW-0804">Transcription</keyword>
<dbReference type="eggNOG" id="COG2207">
    <property type="taxonomic scope" value="Bacteria"/>
</dbReference>
<dbReference type="PANTHER" id="PTHR43280">
    <property type="entry name" value="ARAC-FAMILY TRANSCRIPTIONAL REGULATOR"/>
    <property type="match status" value="1"/>
</dbReference>
<name>A1ZP42_MICM2</name>
<feature type="transmembrane region" description="Helical" evidence="4">
    <location>
        <begin position="39"/>
        <end position="58"/>
    </location>
</feature>
<feature type="transmembrane region" description="Helical" evidence="4">
    <location>
        <begin position="142"/>
        <end position="161"/>
    </location>
</feature>
<keyword evidence="2" id="KW-0238">DNA-binding</keyword>
<dbReference type="PROSITE" id="PS00041">
    <property type="entry name" value="HTH_ARAC_FAMILY_1"/>
    <property type="match status" value="1"/>
</dbReference>
<feature type="transmembrane region" description="Helical" evidence="4">
    <location>
        <begin position="182"/>
        <end position="204"/>
    </location>
</feature>
<feature type="transmembrane region" description="Helical" evidence="4">
    <location>
        <begin position="70"/>
        <end position="89"/>
    </location>
</feature>
<proteinExistence type="predicted"/>
<dbReference type="SUPFAM" id="SSF46689">
    <property type="entry name" value="Homeodomain-like"/>
    <property type="match status" value="1"/>
</dbReference>
<organism evidence="6 7">
    <name type="scientific">Microscilla marina ATCC 23134</name>
    <dbReference type="NCBI Taxonomy" id="313606"/>
    <lineage>
        <taxon>Bacteria</taxon>
        <taxon>Pseudomonadati</taxon>
        <taxon>Bacteroidota</taxon>
        <taxon>Cytophagia</taxon>
        <taxon>Cytophagales</taxon>
        <taxon>Microscillaceae</taxon>
        <taxon>Microscilla</taxon>
    </lineage>
</organism>
<dbReference type="PROSITE" id="PS01124">
    <property type="entry name" value="HTH_ARAC_FAMILY_2"/>
    <property type="match status" value="1"/>
</dbReference>
<feature type="transmembrane region" description="Helical" evidence="4">
    <location>
        <begin position="6"/>
        <end position="27"/>
    </location>
</feature>
<accession>A1ZP42</accession>
<evidence type="ECO:0000256" key="2">
    <source>
        <dbReference type="ARBA" id="ARBA00023125"/>
    </source>
</evidence>
<dbReference type="OrthoDB" id="5492415at2"/>
<dbReference type="AlphaFoldDB" id="A1ZP42"/>
<dbReference type="InterPro" id="IPR018062">
    <property type="entry name" value="HTH_AraC-typ_CS"/>
</dbReference>
<evidence type="ECO:0000259" key="5">
    <source>
        <dbReference type="PROSITE" id="PS01124"/>
    </source>
</evidence>
<evidence type="ECO:0000256" key="3">
    <source>
        <dbReference type="ARBA" id="ARBA00023163"/>
    </source>
</evidence>
<dbReference type="Pfam" id="PF12833">
    <property type="entry name" value="HTH_18"/>
    <property type="match status" value="1"/>
</dbReference>
<evidence type="ECO:0000256" key="1">
    <source>
        <dbReference type="ARBA" id="ARBA00023015"/>
    </source>
</evidence>
<keyword evidence="4" id="KW-0812">Transmembrane</keyword>
<keyword evidence="4" id="KW-0472">Membrane</keyword>
<feature type="domain" description="HTH araC/xylS-type" evidence="5">
    <location>
        <begin position="255"/>
        <end position="359"/>
    </location>
</feature>
<comment type="caution">
    <text evidence="6">The sequence shown here is derived from an EMBL/GenBank/DDBJ whole genome shotgun (WGS) entry which is preliminary data.</text>
</comment>
<dbReference type="InterPro" id="IPR018060">
    <property type="entry name" value="HTH_AraC"/>
</dbReference>
<reference evidence="6 7" key="1">
    <citation type="submission" date="2007-01" db="EMBL/GenBank/DDBJ databases">
        <authorList>
            <person name="Haygood M."/>
            <person name="Podell S."/>
            <person name="Anderson C."/>
            <person name="Hopkinson B."/>
            <person name="Roe K."/>
            <person name="Barbeau K."/>
            <person name="Gaasterland T."/>
            <person name="Ferriera S."/>
            <person name="Johnson J."/>
            <person name="Kravitz S."/>
            <person name="Beeson K."/>
            <person name="Sutton G."/>
            <person name="Rogers Y.-H."/>
            <person name="Friedman R."/>
            <person name="Frazier M."/>
            <person name="Venter J.C."/>
        </authorList>
    </citation>
    <scope>NUCLEOTIDE SEQUENCE [LARGE SCALE GENOMIC DNA]</scope>
    <source>
        <strain evidence="6 7">ATCC 23134</strain>
    </source>
</reference>
<keyword evidence="1" id="KW-0805">Transcription regulation</keyword>
<dbReference type="GO" id="GO:0043565">
    <property type="term" value="F:sequence-specific DNA binding"/>
    <property type="evidence" value="ECO:0007669"/>
    <property type="project" value="InterPro"/>
</dbReference>
<keyword evidence="4" id="KW-1133">Transmembrane helix</keyword>
<feature type="transmembrane region" description="Helical" evidence="4">
    <location>
        <begin position="101"/>
        <end position="122"/>
    </location>
</feature>
<dbReference type="Gene3D" id="1.10.10.60">
    <property type="entry name" value="Homeodomain-like"/>
    <property type="match status" value="2"/>
</dbReference>
<dbReference type="GO" id="GO:0003700">
    <property type="term" value="F:DNA-binding transcription factor activity"/>
    <property type="evidence" value="ECO:0007669"/>
    <property type="project" value="InterPro"/>
</dbReference>